<dbReference type="NCBIfam" id="NF008276">
    <property type="entry name" value="PRK11054.1"/>
    <property type="match status" value="1"/>
</dbReference>
<evidence type="ECO:0000256" key="9">
    <source>
        <dbReference type="PROSITE-ProRule" id="PRU00560"/>
    </source>
</evidence>
<evidence type="ECO:0000256" key="4">
    <source>
        <dbReference type="ARBA" id="ARBA00022840"/>
    </source>
</evidence>
<proteinExistence type="predicted"/>
<dbReference type="PROSITE" id="PS51198">
    <property type="entry name" value="UVRD_HELICASE_ATP_BIND"/>
    <property type="match status" value="1"/>
</dbReference>
<dbReference type="InterPro" id="IPR000212">
    <property type="entry name" value="DNA_helicase_UvrD/REP"/>
</dbReference>
<dbReference type="CDD" id="cd17932">
    <property type="entry name" value="DEXQc_UvrD"/>
    <property type="match status" value="1"/>
</dbReference>
<name>A0A2Y9TU10_9GAMM</name>
<keyword evidence="12" id="KW-1185">Reference proteome</keyword>
<dbReference type="PANTHER" id="PTHR11070:SF63">
    <property type="entry name" value="DNA HELICASE IV"/>
    <property type="match status" value="1"/>
</dbReference>
<comment type="catalytic activity">
    <reaction evidence="8">
        <text>ATP + H2O = ADP + phosphate + H(+)</text>
        <dbReference type="Rhea" id="RHEA:13065"/>
        <dbReference type="ChEBI" id="CHEBI:15377"/>
        <dbReference type="ChEBI" id="CHEBI:15378"/>
        <dbReference type="ChEBI" id="CHEBI:30616"/>
        <dbReference type="ChEBI" id="CHEBI:43474"/>
        <dbReference type="ChEBI" id="CHEBI:456216"/>
        <dbReference type="EC" id="5.6.2.4"/>
    </reaction>
</comment>
<feature type="binding site" evidence="9">
    <location>
        <begin position="216"/>
        <end position="223"/>
    </location>
    <ligand>
        <name>ATP</name>
        <dbReference type="ChEBI" id="CHEBI:30616"/>
    </ligand>
</feature>
<evidence type="ECO:0000256" key="8">
    <source>
        <dbReference type="ARBA" id="ARBA00048988"/>
    </source>
</evidence>
<dbReference type="Proteomes" id="UP000244908">
    <property type="component" value="Chromosome"/>
</dbReference>
<comment type="catalytic activity">
    <reaction evidence="6">
        <text>Couples ATP hydrolysis with the unwinding of duplex DNA by translocating in the 3'-5' direction.</text>
        <dbReference type="EC" id="5.6.2.4"/>
    </reaction>
</comment>
<dbReference type="InterPro" id="IPR027417">
    <property type="entry name" value="P-loop_NTPase"/>
</dbReference>
<keyword evidence="4 9" id="KW-0067">ATP-binding</keyword>
<dbReference type="Pfam" id="PF12462">
    <property type="entry name" value="Helicase_IV_N"/>
    <property type="match status" value="1"/>
</dbReference>
<dbReference type="RefSeq" id="WP_108899227.1">
    <property type="nucleotide sequence ID" value="NZ_CP029185.2"/>
</dbReference>
<dbReference type="GO" id="GO:0000725">
    <property type="term" value="P:recombinational repair"/>
    <property type="evidence" value="ECO:0007669"/>
    <property type="project" value="TreeGrafter"/>
</dbReference>
<evidence type="ECO:0000256" key="1">
    <source>
        <dbReference type="ARBA" id="ARBA00022741"/>
    </source>
</evidence>
<dbReference type="SUPFAM" id="SSF52540">
    <property type="entry name" value="P-loop containing nucleoside triphosphate hydrolases"/>
    <property type="match status" value="1"/>
</dbReference>
<evidence type="ECO:0000313" key="11">
    <source>
        <dbReference type="EMBL" id="AWH87133.1"/>
    </source>
</evidence>
<feature type="domain" description="UvrD-like helicase ATP-binding" evidence="10">
    <location>
        <begin position="195"/>
        <end position="505"/>
    </location>
</feature>
<evidence type="ECO:0000259" key="10">
    <source>
        <dbReference type="PROSITE" id="PS51198"/>
    </source>
</evidence>
<dbReference type="GO" id="GO:0043138">
    <property type="term" value="F:3'-5' DNA helicase activity"/>
    <property type="evidence" value="ECO:0007669"/>
    <property type="project" value="UniProtKB-EC"/>
</dbReference>
<dbReference type="GO" id="GO:0003677">
    <property type="term" value="F:DNA binding"/>
    <property type="evidence" value="ECO:0007669"/>
    <property type="project" value="InterPro"/>
</dbReference>
<dbReference type="Pfam" id="PF00580">
    <property type="entry name" value="UvrD-helicase"/>
    <property type="match status" value="1"/>
</dbReference>
<evidence type="ECO:0000256" key="3">
    <source>
        <dbReference type="ARBA" id="ARBA00022806"/>
    </source>
</evidence>
<dbReference type="OrthoDB" id="5298826at2"/>
<dbReference type="AlphaFoldDB" id="A0A2Y9TU10"/>
<keyword evidence="5" id="KW-0413">Isomerase</keyword>
<sequence>MELKSTSVGQHLAQHPYNRVKMLNAGVEVSGPKHVYTLPFNQLVAVRCKRGIVWGELEFELPGQKVVRLHGTEWQETQQFYHHLMSVWQQWGEEMSQIAADLLKQQAEKINVRLRQERWLTNDDLLDIQDEVTAVVSSVPLPVERLTEFANCQACYSFCSKWLTGGNQLIDTTNQHWVQTMLKQHRQFFDHIETQPLNEAQCRAVISGERNVLVLAGAGSGKTSVLVARAGWLLYRKEAIAEEVLLLAFGRNAADEMNSRIQQRLGRTDIQAKTFHALALSIISQCSKKVPLISKLETDTKNRQNFLIQQWQLACAEQKSQASGWKNWLSQELGWQLAEEAFWKDSVLSERLSVRLDYWLGLIRNRGGSQAEMIESAPEELKADFQKKIRLLTPLLKAWKKALKEEGAVDFPGLLHQAVNLIEKGKFVSPWRYILVDEFQDISPQRATLINALRGQQTGSSLFAVGDDWQSIYRFSGAEQLLTANFNHIFGVGEQCHLDLTYRFGQRISDITSRYIQQNPAQIKRDISSQIQGEKHPITILPDNQLEALFDKLSSYVKQNEKILVLGRYHYSKPAVLAKASTRWPKLNIEFMTMHASKGQQAEYVIITGLHSGRDGFPSIENSSVIEQVLLPQTERFPYAEERRLLYVALTRAKYQVWLLQDTESPSVFVKQLADTGAVIKRKP</sequence>
<dbReference type="GO" id="GO:0005524">
    <property type="term" value="F:ATP binding"/>
    <property type="evidence" value="ECO:0007669"/>
    <property type="project" value="UniProtKB-UniRule"/>
</dbReference>
<dbReference type="InterPro" id="IPR014017">
    <property type="entry name" value="DNA_helicase_UvrD-like_C"/>
</dbReference>
<dbReference type="GO" id="GO:0005829">
    <property type="term" value="C:cytosol"/>
    <property type="evidence" value="ECO:0007669"/>
    <property type="project" value="TreeGrafter"/>
</dbReference>
<keyword evidence="1 9" id="KW-0547">Nucleotide-binding</keyword>
<dbReference type="Gene3D" id="3.40.50.300">
    <property type="entry name" value="P-loop containing nucleotide triphosphate hydrolases"/>
    <property type="match status" value="3"/>
</dbReference>
<evidence type="ECO:0000256" key="7">
    <source>
        <dbReference type="ARBA" id="ARBA00034808"/>
    </source>
</evidence>
<accession>A0A2Y9TU10</accession>
<dbReference type="Pfam" id="PF13361">
    <property type="entry name" value="UvrD_C"/>
    <property type="match status" value="1"/>
</dbReference>
<organism evidence="11 12">
    <name type="scientific">Limnobaculum parvum</name>
    <dbReference type="NCBI Taxonomy" id="2172103"/>
    <lineage>
        <taxon>Bacteria</taxon>
        <taxon>Pseudomonadati</taxon>
        <taxon>Pseudomonadota</taxon>
        <taxon>Gammaproteobacteria</taxon>
        <taxon>Enterobacterales</taxon>
        <taxon>Budviciaceae</taxon>
        <taxon>Limnobaculum</taxon>
    </lineage>
</organism>
<keyword evidence="3 9" id="KW-0347">Helicase</keyword>
<dbReference type="InterPro" id="IPR022161">
    <property type="entry name" value="Helicase_IV_N"/>
</dbReference>
<evidence type="ECO:0000256" key="5">
    <source>
        <dbReference type="ARBA" id="ARBA00023235"/>
    </source>
</evidence>
<dbReference type="InterPro" id="IPR014016">
    <property type="entry name" value="UvrD-like_ATP-bd"/>
</dbReference>
<protein>
    <recommendedName>
        <fullName evidence="7">DNA 3'-5' helicase</fullName>
        <ecNumber evidence="7">5.6.2.4</ecNumber>
    </recommendedName>
</protein>
<evidence type="ECO:0000256" key="2">
    <source>
        <dbReference type="ARBA" id="ARBA00022801"/>
    </source>
</evidence>
<dbReference type="KEGG" id="lpv:HYN51_00330"/>
<dbReference type="PANTHER" id="PTHR11070">
    <property type="entry name" value="UVRD / RECB / PCRA DNA HELICASE FAMILY MEMBER"/>
    <property type="match status" value="1"/>
</dbReference>
<evidence type="ECO:0000313" key="12">
    <source>
        <dbReference type="Proteomes" id="UP000244908"/>
    </source>
</evidence>
<dbReference type="GO" id="GO:0016887">
    <property type="term" value="F:ATP hydrolysis activity"/>
    <property type="evidence" value="ECO:0007669"/>
    <property type="project" value="RHEA"/>
</dbReference>
<gene>
    <name evidence="11" type="ORF">HYN51_00330</name>
</gene>
<dbReference type="FunFam" id="3.40.50.300:FF:000975">
    <property type="entry name" value="DNA helicase"/>
    <property type="match status" value="1"/>
</dbReference>
<evidence type="ECO:0000256" key="6">
    <source>
        <dbReference type="ARBA" id="ARBA00034617"/>
    </source>
</evidence>
<reference evidence="11 12" key="1">
    <citation type="journal article" date="2019" name="Int. J. Syst. Evol. Microbiol.">
        <title>Limnobaculum parvum gen. nov., sp. nov., isolated from a freshwater lake.</title>
        <authorList>
            <person name="Baek C."/>
            <person name="Shin S.K."/>
            <person name="Yi H."/>
        </authorList>
    </citation>
    <scope>NUCLEOTIDE SEQUENCE [LARGE SCALE GENOMIC DNA]</scope>
    <source>
        <strain evidence="11 12">HYN0051</strain>
    </source>
</reference>
<keyword evidence="2 9" id="KW-0378">Hydrolase</keyword>
<dbReference type="EC" id="5.6.2.4" evidence="7"/>
<dbReference type="EMBL" id="CP029185">
    <property type="protein sequence ID" value="AWH87133.1"/>
    <property type="molecule type" value="Genomic_DNA"/>
</dbReference>